<evidence type="ECO:0000313" key="1">
    <source>
        <dbReference type="EMBL" id="RKJ91901.1"/>
    </source>
</evidence>
<gene>
    <name evidence="1" type="ORF">D6R50_04795</name>
</gene>
<accession>A0A3A9IUN9</accession>
<sequence length="313" mass="36184">MILHPKEILDNNNHYQFKAEANASLEYQLEKLIFLCEKMGKLLDAQEKSHFHYFTDKECQYAIDSIIHNYSILIEYYYSWVIYSHIGTIKHKQLTYKPIKNLDNEINSRIDSVFKEHCVGVLEKSIDNGYYAQCKDAFIDAFSFLFIGKFHEVYVLNNFSKHNRILSTYAPKVQFNNSVVSVPFVHISKPTDSLLGNSILKCFFEHEITASAKIEKDNENYFVKLFNSNSKYVCDIGNIMVYDVNGIEYVTSSDFSGILVESILDVTIELCSTIIDKVVKYEPESISRNESLNNLKSKASSRIPKTMNNKLNF</sequence>
<dbReference type="Proteomes" id="UP000281725">
    <property type="component" value="Unassembled WGS sequence"/>
</dbReference>
<comment type="caution">
    <text evidence="1">The sequence shown here is derived from an EMBL/GenBank/DDBJ whole genome shotgun (WGS) entry which is preliminary data.</text>
</comment>
<dbReference type="AlphaFoldDB" id="A0A3A9IUN9"/>
<name>A0A3A9IUN9_AERVE</name>
<dbReference type="RefSeq" id="WP_120414409.1">
    <property type="nucleotide sequence ID" value="NZ_RAWX01000001.1"/>
</dbReference>
<dbReference type="EMBL" id="RAWX01000001">
    <property type="protein sequence ID" value="RKJ91901.1"/>
    <property type="molecule type" value="Genomic_DNA"/>
</dbReference>
<protein>
    <submittedName>
        <fullName evidence="1">Uncharacterized protein</fullName>
    </submittedName>
</protein>
<reference evidence="1 2" key="1">
    <citation type="submission" date="2018-09" db="EMBL/GenBank/DDBJ databases">
        <title>Genome sequencing of Aeromonas veronii MS-17-88.</title>
        <authorList>
            <person name="Tekedar H.C."/>
            <person name="Arick M.A."/>
            <person name="Hsu C.-Y."/>
            <person name="Thrash A."/>
            <person name="Karsi A."/>
            <person name="Lawrence M.L."/>
            <person name="Abdelhamed H."/>
        </authorList>
    </citation>
    <scope>NUCLEOTIDE SEQUENCE [LARGE SCALE GENOMIC DNA]</scope>
    <source>
        <strain evidence="1 2">MS 17-88</strain>
    </source>
</reference>
<evidence type="ECO:0000313" key="2">
    <source>
        <dbReference type="Proteomes" id="UP000281725"/>
    </source>
</evidence>
<proteinExistence type="predicted"/>
<organism evidence="1 2">
    <name type="scientific">Aeromonas veronii</name>
    <dbReference type="NCBI Taxonomy" id="654"/>
    <lineage>
        <taxon>Bacteria</taxon>
        <taxon>Pseudomonadati</taxon>
        <taxon>Pseudomonadota</taxon>
        <taxon>Gammaproteobacteria</taxon>
        <taxon>Aeromonadales</taxon>
        <taxon>Aeromonadaceae</taxon>
        <taxon>Aeromonas</taxon>
    </lineage>
</organism>